<dbReference type="EMBL" id="KZ857483">
    <property type="protein sequence ID" value="RDX42483.1"/>
    <property type="molecule type" value="Genomic_DNA"/>
</dbReference>
<dbReference type="OrthoDB" id="3262135at2759"/>
<protein>
    <submittedName>
        <fullName evidence="2">Uncharacterized protein</fullName>
    </submittedName>
</protein>
<evidence type="ECO:0000313" key="3">
    <source>
        <dbReference type="Proteomes" id="UP000256964"/>
    </source>
</evidence>
<feature type="region of interest" description="Disordered" evidence="1">
    <location>
        <begin position="173"/>
        <end position="216"/>
    </location>
</feature>
<feature type="compositionally biased region" description="Low complexity" evidence="1">
    <location>
        <begin position="197"/>
        <end position="213"/>
    </location>
</feature>
<reference evidence="2 3" key="1">
    <citation type="journal article" date="2018" name="Biotechnol. Biofuels">
        <title>Integrative visual omics of the white-rot fungus Polyporus brumalis exposes the biotechnological potential of its oxidative enzymes for delignifying raw plant biomass.</title>
        <authorList>
            <person name="Miyauchi S."/>
            <person name="Rancon A."/>
            <person name="Drula E."/>
            <person name="Hage H."/>
            <person name="Chaduli D."/>
            <person name="Favel A."/>
            <person name="Grisel S."/>
            <person name="Henrissat B."/>
            <person name="Herpoel-Gimbert I."/>
            <person name="Ruiz-Duenas F.J."/>
            <person name="Chevret D."/>
            <person name="Hainaut M."/>
            <person name="Lin J."/>
            <person name="Wang M."/>
            <person name="Pangilinan J."/>
            <person name="Lipzen A."/>
            <person name="Lesage-Meessen L."/>
            <person name="Navarro D."/>
            <person name="Riley R."/>
            <person name="Grigoriev I.V."/>
            <person name="Zhou S."/>
            <person name="Raouche S."/>
            <person name="Rosso M.N."/>
        </authorList>
    </citation>
    <scope>NUCLEOTIDE SEQUENCE [LARGE SCALE GENOMIC DNA]</scope>
    <source>
        <strain evidence="2 3">BRFM 1820</strain>
    </source>
</reference>
<accession>A0A371CQB4</accession>
<feature type="compositionally biased region" description="Basic and acidic residues" evidence="1">
    <location>
        <begin position="21"/>
        <end position="33"/>
    </location>
</feature>
<feature type="region of interest" description="Disordered" evidence="1">
    <location>
        <begin position="268"/>
        <end position="301"/>
    </location>
</feature>
<dbReference type="AlphaFoldDB" id="A0A371CQB4"/>
<evidence type="ECO:0000313" key="2">
    <source>
        <dbReference type="EMBL" id="RDX42483.1"/>
    </source>
</evidence>
<sequence>MAAYYAQRPPLSHSRPSASKENGRSAARERNEDLTSLNVISPDNSIYIFPSPSSAPPSPYPNSPGSSLFSPPTEFDPSEPFSFGDRSRASSNAASASHADRGVALARRRATTPLGDDELEIDVELWELSTSTDPIADVSASDSSWVLEDEIGRVGAGDVDFSYVNVRRNHRLTSPRSSDAPPYWAARRRSRTHSRIRTLSSLSSPLSSTSTSRPAPHPRVHIPLLSFFSSLLSIDMDDPALRLLTHTEPGEAESILFPGHTTAQLLASDDAESPARDNEGETDADTDASSSASHAPGEQPHGLPKLLLASISDQSTVALRSLRAGLAVYIAHSSDVALPLPRPGELFGLWRVVGEVCARSSQAWREVWGAGSPGGDTLRGPAA</sequence>
<feature type="compositionally biased region" description="Basic residues" evidence="1">
    <location>
        <begin position="186"/>
        <end position="196"/>
    </location>
</feature>
<feature type="compositionally biased region" description="Pro residues" evidence="1">
    <location>
        <begin position="53"/>
        <end position="62"/>
    </location>
</feature>
<keyword evidence="3" id="KW-1185">Reference proteome</keyword>
<gene>
    <name evidence="2" type="ORF">OH76DRAFT_1411067</name>
</gene>
<dbReference type="Proteomes" id="UP000256964">
    <property type="component" value="Unassembled WGS sequence"/>
</dbReference>
<organism evidence="2 3">
    <name type="scientific">Lentinus brumalis</name>
    <dbReference type="NCBI Taxonomy" id="2498619"/>
    <lineage>
        <taxon>Eukaryota</taxon>
        <taxon>Fungi</taxon>
        <taxon>Dikarya</taxon>
        <taxon>Basidiomycota</taxon>
        <taxon>Agaricomycotina</taxon>
        <taxon>Agaricomycetes</taxon>
        <taxon>Polyporales</taxon>
        <taxon>Polyporaceae</taxon>
        <taxon>Lentinus</taxon>
    </lineage>
</organism>
<feature type="compositionally biased region" description="Polar residues" evidence="1">
    <location>
        <begin position="34"/>
        <end position="44"/>
    </location>
</feature>
<proteinExistence type="predicted"/>
<name>A0A371CQB4_9APHY</name>
<evidence type="ECO:0000256" key="1">
    <source>
        <dbReference type="SAM" id="MobiDB-lite"/>
    </source>
</evidence>
<feature type="region of interest" description="Disordered" evidence="1">
    <location>
        <begin position="1"/>
        <end position="102"/>
    </location>
</feature>